<dbReference type="PANTHER" id="PTHR43056:SF5">
    <property type="entry name" value="PEPTIDASE S9 PROLYL OLIGOPEPTIDASE CATALYTIC DOMAIN-CONTAINING PROTEIN"/>
    <property type="match status" value="1"/>
</dbReference>
<evidence type="ECO:0000313" key="2">
    <source>
        <dbReference type="EMBL" id="ESK84322.1"/>
    </source>
</evidence>
<reference evidence="2 3" key="1">
    <citation type="journal article" date="2014" name="BMC Genomics">
        <title>Genome and secretome analysis of the hemibiotrophic fungal pathogen, Moniliophthora roreri, which causes frosty pod rot disease of cacao: mechanisms of the biotrophic and necrotrophic phases.</title>
        <authorList>
            <person name="Meinhardt L.W."/>
            <person name="Costa G.G.L."/>
            <person name="Thomazella D.P.T."/>
            <person name="Teixeira P.J.P.L."/>
            <person name="Carazzolle M.F."/>
            <person name="Schuster S.C."/>
            <person name="Carlson J.E."/>
            <person name="Guiltinan M.J."/>
            <person name="Mieczkowski P."/>
            <person name="Farmer A."/>
            <person name="Ramaraj T."/>
            <person name="Crozier J."/>
            <person name="Davis R.E."/>
            <person name="Shao J."/>
            <person name="Melnick R.L."/>
            <person name="Pereira G.A.G."/>
            <person name="Bailey B.A."/>
        </authorList>
    </citation>
    <scope>NUCLEOTIDE SEQUENCE [LARGE SCALE GENOMIC DNA]</scope>
    <source>
        <strain evidence="2 3">MCA 2997</strain>
    </source>
</reference>
<protein>
    <submittedName>
        <fullName evidence="2">Peptidase s9 prolyl oligopeptidase active site domain protein</fullName>
    </submittedName>
</protein>
<sequence length="202" mass="22328">MFRLDINYGGSSGYGSEYRDRLNGEWGIVDVEDCVSAVKQMSADGRIDPKRVVIRGGSAGGFTTLLSLCHSSDPTTFTGGTSLYGISNLLKLTEDTHKFESQYAFKLVGGTPEEVPDNYKDRSAINHIDDFNRPLLLLQGDQDRVVPPEQSQAIHDGIEARGGDVELELYEGEGHGFKQKEHQKDALKRELAFYTRILGLGE</sequence>
<dbReference type="Proteomes" id="UP000017559">
    <property type="component" value="Unassembled WGS sequence"/>
</dbReference>
<keyword evidence="3" id="KW-1185">Reference proteome</keyword>
<dbReference type="GO" id="GO:0008236">
    <property type="term" value="F:serine-type peptidase activity"/>
    <property type="evidence" value="ECO:0007669"/>
    <property type="project" value="InterPro"/>
</dbReference>
<comment type="caution">
    <text evidence="2">The sequence shown here is derived from an EMBL/GenBank/DDBJ whole genome shotgun (WGS) entry which is preliminary data.</text>
</comment>
<dbReference type="PANTHER" id="PTHR43056">
    <property type="entry name" value="PEPTIDASE S9 PROLYL OLIGOPEPTIDASE"/>
    <property type="match status" value="1"/>
</dbReference>
<gene>
    <name evidence="2" type="ORF">Moror_10218</name>
</gene>
<dbReference type="OrthoDB" id="43744at2759"/>
<dbReference type="AlphaFoldDB" id="V2WRX7"/>
<proteinExistence type="predicted"/>
<dbReference type="STRING" id="1381753.V2WRX7"/>
<accession>V2WRX7</accession>
<dbReference type="InterPro" id="IPR050585">
    <property type="entry name" value="Xaa-Pro_dipeptidyl-ppase/CocE"/>
</dbReference>
<dbReference type="Pfam" id="PF00326">
    <property type="entry name" value="Peptidase_S9"/>
    <property type="match status" value="1"/>
</dbReference>
<feature type="domain" description="Peptidase S9 prolyl oligopeptidase catalytic" evidence="1">
    <location>
        <begin position="5"/>
        <end position="199"/>
    </location>
</feature>
<dbReference type="InterPro" id="IPR001375">
    <property type="entry name" value="Peptidase_S9_cat"/>
</dbReference>
<dbReference type="KEGG" id="mrr:Moror_10218"/>
<dbReference type="Gene3D" id="3.40.50.1820">
    <property type="entry name" value="alpha/beta hydrolase"/>
    <property type="match status" value="1"/>
</dbReference>
<dbReference type="HOGENOM" id="CLU_058743_1_0_1"/>
<dbReference type="SUPFAM" id="SSF53474">
    <property type="entry name" value="alpha/beta-Hydrolases"/>
    <property type="match status" value="1"/>
</dbReference>
<name>V2WRX7_MONRO</name>
<dbReference type="EMBL" id="AWSO01001324">
    <property type="protein sequence ID" value="ESK84322.1"/>
    <property type="molecule type" value="Genomic_DNA"/>
</dbReference>
<evidence type="ECO:0000259" key="1">
    <source>
        <dbReference type="Pfam" id="PF00326"/>
    </source>
</evidence>
<organism evidence="2 3">
    <name type="scientific">Moniliophthora roreri (strain MCA 2997)</name>
    <name type="common">Cocoa frosty pod rot fungus</name>
    <name type="synonym">Crinipellis roreri</name>
    <dbReference type="NCBI Taxonomy" id="1381753"/>
    <lineage>
        <taxon>Eukaryota</taxon>
        <taxon>Fungi</taxon>
        <taxon>Dikarya</taxon>
        <taxon>Basidiomycota</taxon>
        <taxon>Agaricomycotina</taxon>
        <taxon>Agaricomycetes</taxon>
        <taxon>Agaricomycetidae</taxon>
        <taxon>Agaricales</taxon>
        <taxon>Marasmiineae</taxon>
        <taxon>Marasmiaceae</taxon>
        <taxon>Moniliophthora</taxon>
    </lineage>
</organism>
<dbReference type="InterPro" id="IPR029058">
    <property type="entry name" value="AB_hydrolase_fold"/>
</dbReference>
<evidence type="ECO:0000313" key="3">
    <source>
        <dbReference type="Proteomes" id="UP000017559"/>
    </source>
</evidence>
<dbReference type="GO" id="GO:0006508">
    <property type="term" value="P:proteolysis"/>
    <property type="evidence" value="ECO:0007669"/>
    <property type="project" value="InterPro"/>
</dbReference>